<dbReference type="Gene3D" id="3.30.530.20">
    <property type="match status" value="1"/>
</dbReference>
<dbReference type="InterPro" id="IPR005031">
    <property type="entry name" value="COQ10_START"/>
</dbReference>
<dbReference type="InterPro" id="IPR044996">
    <property type="entry name" value="COQ10-like"/>
</dbReference>
<dbReference type="EMBL" id="OB742920">
    <property type="protein sequence ID" value="CAD7239828.1"/>
    <property type="molecule type" value="Genomic_DNA"/>
</dbReference>
<name>A0A7R8X3I2_9CRUS</name>
<accession>A0A7R8X3I2</accession>
<gene>
    <name evidence="4" type="ORF">CTOB1V02_LOCUS17643</name>
</gene>
<comment type="function">
    <text evidence="3">Required for the function of coenzyme Q in the respiratory chain. May serve as a chaperone or may be involved in the transport of Q6 from its site of synthesis to the catalytic sites of the respiratory complexes.</text>
</comment>
<dbReference type="CDD" id="cd07813">
    <property type="entry name" value="COQ10p_like"/>
    <property type="match status" value="1"/>
</dbReference>
<sequence length="145" mass="16300">MTRIQRHAIVPYTPRQMFVLVDNVCDYPAFLPWCVSANEIQRQGNMLEATIELAKGAVRKSFSTRNHNNPDEHIDISLLDGPFKKLEGSWDFLPLQDGAACKVLLDLEFEFSNRIMSAVLGPVFNTIANSLVDAFVARARVVYGD</sequence>
<proteinExistence type="inferred from homology"/>
<evidence type="ECO:0000313" key="4">
    <source>
        <dbReference type="EMBL" id="CAD7239828.1"/>
    </source>
</evidence>
<dbReference type="OrthoDB" id="292693at2759"/>
<comment type="similarity">
    <text evidence="1">Belongs to the COQ10 family.</text>
</comment>
<dbReference type="InterPro" id="IPR023393">
    <property type="entry name" value="START-like_dom_sf"/>
</dbReference>
<evidence type="ECO:0000256" key="1">
    <source>
        <dbReference type="ARBA" id="ARBA00006885"/>
    </source>
</evidence>
<dbReference type="SUPFAM" id="SSF55961">
    <property type="entry name" value="Bet v1-like"/>
    <property type="match status" value="1"/>
</dbReference>
<evidence type="ECO:0000256" key="2">
    <source>
        <dbReference type="ARBA" id="ARBA00011814"/>
    </source>
</evidence>
<reference evidence="4" key="1">
    <citation type="submission" date="2020-11" db="EMBL/GenBank/DDBJ databases">
        <authorList>
            <person name="Tran Van P."/>
        </authorList>
    </citation>
    <scope>NUCLEOTIDE SEQUENCE</scope>
</reference>
<protein>
    <submittedName>
        <fullName evidence="4">Uncharacterized protein</fullName>
    </submittedName>
</protein>
<organism evidence="4">
    <name type="scientific">Cyprideis torosa</name>
    <dbReference type="NCBI Taxonomy" id="163714"/>
    <lineage>
        <taxon>Eukaryota</taxon>
        <taxon>Metazoa</taxon>
        <taxon>Ecdysozoa</taxon>
        <taxon>Arthropoda</taxon>
        <taxon>Crustacea</taxon>
        <taxon>Oligostraca</taxon>
        <taxon>Ostracoda</taxon>
        <taxon>Podocopa</taxon>
        <taxon>Podocopida</taxon>
        <taxon>Cytherocopina</taxon>
        <taxon>Cytheroidea</taxon>
        <taxon>Cytherideidae</taxon>
        <taxon>Cyprideis</taxon>
    </lineage>
</organism>
<dbReference type="AlphaFoldDB" id="A0A7R8X3I2"/>
<dbReference type="Pfam" id="PF03364">
    <property type="entry name" value="Polyketide_cyc"/>
    <property type="match status" value="1"/>
</dbReference>
<dbReference type="GO" id="GO:0048039">
    <property type="term" value="F:ubiquinone binding"/>
    <property type="evidence" value="ECO:0007669"/>
    <property type="project" value="InterPro"/>
</dbReference>
<dbReference type="PANTHER" id="PTHR12901:SF10">
    <property type="entry name" value="COENZYME Q-BINDING PROTEIN COQ10, MITOCHONDRIAL"/>
    <property type="match status" value="1"/>
</dbReference>
<dbReference type="PANTHER" id="PTHR12901">
    <property type="entry name" value="SPERM PROTEIN HOMOLOG"/>
    <property type="match status" value="1"/>
</dbReference>
<dbReference type="GO" id="GO:0045333">
    <property type="term" value="P:cellular respiration"/>
    <property type="evidence" value="ECO:0007669"/>
    <property type="project" value="InterPro"/>
</dbReference>
<evidence type="ECO:0000256" key="3">
    <source>
        <dbReference type="ARBA" id="ARBA00024947"/>
    </source>
</evidence>
<comment type="subunit">
    <text evidence="2">Interacts with coenzyme Q.</text>
</comment>